<dbReference type="EMBL" id="BKCJ011788958">
    <property type="protein sequence ID" value="GFD53001.1"/>
    <property type="molecule type" value="Genomic_DNA"/>
</dbReference>
<organism evidence="1">
    <name type="scientific">Tanacetum cinerariifolium</name>
    <name type="common">Dalmatian daisy</name>
    <name type="synonym">Chrysanthemum cinerariifolium</name>
    <dbReference type="NCBI Taxonomy" id="118510"/>
    <lineage>
        <taxon>Eukaryota</taxon>
        <taxon>Viridiplantae</taxon>
        <taxon>Streptophyta</taxon>
        <taxon>Embryophyta</taxon>
        <taxon>Tracheophyta</taxon>
        <taxon>Spermatophyta</taxon>
        <taxon>Magnoliopsida</taxon>
        <taxon>eudicotyledons</taxon>
        <taxon>Gunneridae</taxon>
        <taxon>Pentapetalae</taxon>
        <taxon>asterids</taxon>
        <taxon>campanulids</taxon>
        <taxon>Asterales</taxon>
        <taxon>Asteraceae</taxon>
        <taxon>Asteroideae</taxon>
        <taxon>Anthemideae</taxon>
        <taxon>Anthemidinae</taxon>
        <taxon>Tanacetum</taxon>
    </lineage>
</organism>
<protein>
    <submittedName>
        <fullName evidence="1">Uncharacterized protein</fullName>
    </submittedName>
</protein>
<evidence type="ECO:0000313" key="1">
    <source>
        <dbReference type="EMBL" id="GFD53001.1"/>
    </source>
</evidence>
<comment type="caution">
    <text evidence="1">The sequence shown here is derived from an EMBL/GenBank/DDBJ whole genome shotgun (WGS) entry which is preliminary data.</text>
</comment>
<gene>
    <name evidence="1" type="ORF">Tci_924970</name>
</gene>
<dbReference type="AlphaFoldDB" id="A0A699X750"/>
<accession>A0A699X750</accession>
<proteinExistence type="predicted"/>
<reference evidence="1" key="1">
    <citation type="journal article" date="2019" name="Sci. Rep.">
        <title>Draft genome of Tanacetum cinerariifolium, the natural source of mosquito coil.</title>
        <authorList>
            <person name="Yamashiro T."/>
            <person name="Shiraishi A."/>
            <person name="Satake H."/>
            <person name="Nakayama K."/>
        </authorList>
    </citation>
    <scope>NUCLEOTIDE SEQUENCE</scope>
</reference>
<feature type="non-terminal residue" evidence="1">
    <location>
        <position position="75"/>
    </location>
</feature>
<name>A0A699X750_TANCI</name>
<feature type="non-terminal residue" evidence="1">
    <location>
        <position position="1"/>
    </location>
</feature>
<sequence>LWMIRPRKASVGEHQRIESHPMWLSADGQAKVLRESGAAREGTVVVKAWPAPTSPRGRAESVTQDYWITVTLERQ</sequence>